<dbReference type="Pfam" id="PF13559">
    <property type="entry name" value="DUF4129"/>
    <property type="match status" value="1"/>
</dbReference>
<feature type="transmembrane region" description="Helical" evidence="1">
    <location>
        <begin position="203"/>
        <end position="222"/>
    </location>
</feature>
<keyword evidence="1" id="KW-0472">Membrane</keyword>
<feature type="transmembrane region" description="Helical" evidence="1">
    <location>
        <begin position="45"/>
        <end position="65"/>
    </location>
</feature>
<comment type="caution">
    <text evidence="3">The sequence shown here is derived from an EMBL/GenBank/DDBJ whole genome shotgun (WGS) entry which is preliminary data.</text>
</comment>
<reference evidence="3" key="2">
    <citation type="journal article" date="2021" name="PeerJ">
        <title>Extensive microbial diversity within the chicken gut microbiome revealed by metagenomics and culture.</title>
        <authorList>
            <person name="Gilroy R."/>
            <person name="Ravi A."/>
            <person name="Getino M."/>
            <person name="Pursley I."/>
            <person name="Horton D.L."/>
            <person name="Alikhan N.F."/>
            <person name="Baker D."/>
            <person name="Gharbi K."/>
            <person name="Hall N."/>
            <person name="Watson M."/>
            <person name="Adriaenssens E.M."/>
            <person name="Foster-Nyarko E."/>
            <person name="Jarju S."/>
            <person name="Secka A."/>
            <person name="Antonio M."/>
            <person name="Oren A."/>
            <person name="Chaudhuri R.R."/>
            <person name="La Ragione R."/>
            <person name="Hildebrand F."/>
            <person name="Pallen M.J."/>
        </authorList>
    </citation>
    <scope>NUCLEOTIDE SEQUENCE</scope>
    <source>
        <strain evidence="3">ChiSxjej1B13-7958</strain>
    </source>
</reference>
<dbReference type="AlphaFoldDB" id="A0A9D1DF78"/>
<feature type="transmembrane region" description="Helical" evidence="1">
    <location>
        <begin position="77"/>
        <end position="98"/>
    </location>
</feature>
<feature type="transmembrane region" description="Helical" evidence="1">
    <location>
        <begin position="228"/>
        <end position="251"/>
    </location>
</feature>
<evidence type="ECO:0000313" key="3">
    <source>
        <dbReference type="EMBL" id="HIR48090.1"/>
    </source>
</evidence>
<feature type="transmembrane region" description="Helical" evidence="1">
    <location>
        <begin position="130"/>
        <end position="150"/>
    </location>
</feature>
<gene>
    <name evidence="3" type="ORF">IAB89_10645</name>
</gene>
<protein>
    <submittedName>
        <fullName evidence="3">DUF4129 domain-containing protein</fullName>
    </submittedName>
</protein>
<sequence length="457" mass="50823">MTQPKGPRLLHTLKLFGLLAAFLLFYPLCYLAWFLRGEASVPLSLLGELAVIACGFCGAGLRTLLERRKQPLPAGNALLLLTGILLSLAAFFLFGAGLLPGLPLAVSCLAAFVTGDRMTLLPYDAVATRAFFTVALVGYLGCGAAVWALQSLRGFSGSYLPLAVLLFCTLGIHELSCNQAQIDFLMQRRGHRMDQLPSKIRRYNLTLVLVVLAIILFCLLFYRPLGTAIAFVLDLVRQLAVLILQWILYLASLFSPSEEISSGEEMQEPSDFLPRQSEEPAGQDWVTPLFLLAAIALLIWKHRVIGNAIRQVLLALIQRLRSLFAIRRRAPHSEEETGYFDTVEELTHDRESLRLFSPSPVRSWRRDLRALRRMPDGTEKLRNGYALLARGLKLAGVELLPSDTPEELLRRACEASPGLEAERAVAAYEQARYNEEEAAPASLSEMLSLLERLSKRF</sequence>
<dbReference type="EMBL" id="DVGZ01000112">
    <property type="protein sequence ID" value="HIR48090.1"/>
    <property type="molecule type" value="Genomic_DNA"/>
</dbReference>
<accession>A0A9D1DF78</accession>
<proteinExistence type="predicted"/>
<dbReference type="Proteomes" id="UP000824242">
    <property type="component" value="Unassembled WGS sequence"/>
</dbReference>
<keyword evidence="1" id="KW-1133">Transmembrane helix</keyword>
<organism evidence="3 4">
    <name type="scientific">Candidatus Caccousia avicola</name>
    <dbReference type="NCBI Taxonomy" id="2840721"/>
    <lineage>
        <taxon>Bacteria</taxon>
        <taxon>Bacillati</taxon>
        <taxon>Bacillota</taxon>
        <taxon>Clostridia</taxon>
        <taxon>Eubacteriales</taxon>
        <taxon>Oscillospiraceae</taxon>
        <taxon>Oscillospiraceae incertae sedis</taxon>
        <taxon>Candidatus Caccousia</taxon>
    </lineage>
</organism>
<feature type="transmembrane region" description="Helical" evidence="1">
    <location>
        <begin position="12"/>
        <end position="33"/>
    </location>
</feature>
<dbReference type="InterPro" id="IPR025403">
    <property type="entry name" value="TgpA-like_C"/>
</dbReference>
<name>A0A9D1DF78_9FIRM</name>
<feature type="domain" description="Protein-glutamine gamma-glutamyltransferase-like C-terminal" evidence="2">
    <location>
        <begin position="386"/>
        <end position="451"/>
    </location>
</feature>
<feature type="transmembrane region" description="Helical" evidence="1">
    <location>
        <begin position="162"/>
        <end position="182"/>
    </location>
</feature>
<reference evidence="3" key="1">
    <citation type="submission" date="2020-10" db="EMBL/GenBank/DDBJ databases">
        <authorList>
            <person name="Gilroy R."/>
        </authorList>
    </citation>
    <scope>NUCLEOTIDE SEQUENCE</scope>
    <source>
        <strain evidence="3">ChiSxjej1B13-7958</strain>
    </source>
</reference>
<keyword evidence="1" id="KW-0812">Transmembrane</keyword>
<evidence type="ECO:0000259" key="2">
    <source>
        <dbReference type="Pfam" id="PF13559"/>
    </source>
</evidence>
<evidence type="ECO:0000313" key="4">
    <source>
        <dbReference type="Proteomes" id="UP000824242"/>
    </source>
</evidence>
<evidence type="ECO:0000256" key="1">
    <source>
        <dbReference type="SAM" id="Phobius"/>
    </source>
</evidence>